<dbReference type="Proteomes" id="UP000758603">
    <property type="component" value="Unassembled WGS sequence"/>
</dbReference>
<dbReference type="EMBL" id="JAGPXC010000014">
    <property type="protein sequence ID" value="KAH6640039.1"/>
    <property type="molecule type" value="Genomic_DNA"/>
</dbReference>
<sequence length="59" mass="6559">MSNRTEVIHLTRHSFVPASFTYMGSTNLGSTQAYELASYDSSSSCYRHNSLTRHRSGTG</sequence>
<evidence type="ECO:0000313" key="1">
    <source>
        <dbReference type="EMBL" id="KAH6640039.1"/>
    </source>
</evidence>
<dbReference type="RefSeq" id="XP_045951113.1">
    <property type="nucleotide sequence ID" value="XM_046104375.1"/>
</dbReference>
<dbReference type="AlphaFoldDB" id="A0A9P8U7X6"/>
<dbReference type="GeneID" id="70133266"/>
<name>A0A9P8U7X6_9PEZI</name>
<accession>A0A9P8U7X6</accession>
<comment type="caution">
    <text evidence="1">The sequence shown here is derived from an EMBL/GenBank/DDBJ whole genome shotgun (WGS) entry which is preliminary data.</text>
</comment>
<keyword evidence="2" id="KW-1185">Reference proteome</keyword>
<protein>
    <submittedName>
        <fullName evidence="1">Uncharacterized protein</fullName>
    </submittedName>
</protein>
<reference evidence="1" key="1">
    <citation type="journal article" date="2021" name="Nat. Commun.">
        <title>Genetic determinants of endophytism in the Arabidopsis root mycobiome.</title>
        <authorList>
            <person name="Mesny F."/>
            <person name="Miyauchi S."/>
            <person name="Thiergart T."/>
            <person name="Pickel B."/>
            <person name="Atanasova L."/>
            <person name="Karlsson M."/>
            <person name="Huettel B."/>
            <person name="Barry K.W."/>
            <person name="Haridas S."/>
            <person name="Chen C."/>
            <person name="Bauer D."/>
            <person name="Andreopoulos W."/>
            <person name="Pangilinan J."/>
            <person name="LaButti K."/>
            <person name="Riley R."/>
            <person name="Lipzen A."/>
            <person name="Clum A."/>
            <person name="Drula E."/>
            <person name="Henrissat B."/>
            <person name="Kohler A."/>
            <person name="Grigoriev I.V."/>
            <person name="Martin F.M."/>
            <person name="Hacquard S."/>
        </authorList>
    </citation>
    <scope>NUCLEOTIDE SEQUENCE</scope>
    <source>
        <strain evidence="1">MPI-SDFR-AT-0073</strain>
    </source>
</reference>
<organism evidence="1 2">
    <name type="scientific">Truncatella angustata</name>
    <dbReference type="NCBI Taxonomy" id="152316"/>
    <lineage>
        <taxon>Eukaryota</taxon>
        <taxon>Fungi</taxon>
        <taxon>Dikarya</taxon>
        <taxon>Ascomycota</taxon>
        <taxon>Pezizomycotina</taxon>
        <taxon>Sordariomycetes</taxon>
        <taxon>Xylariomycetidae</taxon>
        <taxon>Amphisphaeriales</taxon>
        <taxon>Sporocadaceae</taxon>
        <taxon>Truncatella</taxon>
    </lineage>
</organism>
<evidence type="ECO:0000313" key="2">
    <source>
        <dbReference type="Proteomes" id="UP000758603"/>
    </source>
</evidence>
<gene>
    <name evidence="1" type="ORF">BKA67DRAFT_588344</name>
</gene>
<proteinExistence type="predicted"/>